<proteinExistence type="predicted"/>
<feature type="transmembrane region" description="Helical" evidence="1">
    <location>
        <begin position="305"/>
        <end position="326"/>
    </location>
</feature>
<feature type="transmembrane region" description="Helical" evidence="1">
    <location>
        <begin position="50"/>
        <end position="70"/>
    </location>
</feature>
<keyword evidence="2" id="KW-0012">Acyltransferase</keyword>
<dbReference type="Proteomes" id="UP000316778">
    <property type="component" value="Unassembled WGS sequence"/>
</dbReference>
<feature type="transmembrane region" description="Helical" evidence="1">
    <location>
        <begin position="145"/>
        <end position="164"/>
    </location>
</feature>
<dbReference type="RefSeq" id="WP_170232369.1">
    <property type="nucleotide sequence ID" value="NZ_BAAAFY010000001.1"/>
</dbReference>
<dbReference type="AlphaFoldDB" id="A0A562T2Y1"/>
<protein>
    <submittedName>
        <fullName evidence="2">Putative acyltransferase</fullName>
    </submittedName>
</protein>
<feature type="transmembrane region" description="Helical" evidence="1">
    <location>
        <begin position="236"/>
        <end position="254"/>
    </location>
</feature>
<evidence type="ECO:0000313" key="3">
    <source>
        <dbReference type="Proteomes" id="UP000316778"/>
    </source>
</evidence>
<feature type="transmembrane region" description="Helical" evidence="1">
    <location>
        <begin position="204"/>
        <end position="224"/>
    </location>
</feature>
<evidence type="ECO:0000256" key="1">
    <source>
        <dbReference type="SAM" id="Phobius"/>
    </source>
</evidence>
<sequence length="375" mass="42128">MSSAPQRFLPLDVFRGMTVCFMIIVNTPGTSDVFGPLNHARWHGCTPTDLVFPSFLFAVGNAMSFSMRKFAQMDHAAVVAKIFRRTLLIFLLGFLMYWLPFVRHSAGGGWEFIPIGDTRILGVLQRIAICYGLAALMIHFLPERLVWGLSAALLLGYWLILWAYGQPGDPYSLHGNAVLQFDRMVMGDRHLYKGEGFPFDPEGLLSTLPAIVNVVAGYYTGLFIQQQGKTAKGVTRLAAVGVVLIILAQLWNLALPVNKKIWTSSYVLYAVGIDLLLLSLLIYIIDLKHRSGWTGFFTIFGKNPLFLYLLSEVLVIFLFFFQAGPGTSVYAWINMHIFQPVAPGKVGSLLFAVVFMLLCWSVGWWLDRKRIYVRV</sequence>
<dbReference type="GO" id="GO:0016746">
    <property type="term" value="F:acyltransferase activity"/>
    <property type="evidence" value="ECO:0007669"/>
    <property type="project" value="UniProtKB-KW"/>
</dbReference>
<keyword evidence="1" id="KW-1133">Transmembrane helix</keyword>
<organism evidence="2 3">
    <name type="scientific">Chitinophaga japonensis</name>
    <name type="common">Flexibacter japonensis</name>
    <dbReference type="NCBI Taxonomy" id="104662"/>
    <lineage>
        <taxon>Bacteria</taxon>
        <taxon>Pseudomonadati</taxon>
        <taxon>Bacteroidota</taxon>
        <taxon>Chitinophagia</taxon>
        <taxon>Chitinophagales</taxon>
        <taxon>Chitinophagaceae</taxon>
        <taxon>Chitinophaga</taxon>
    </lineage>
</organism>
<feature type="transmembrane region" description="Helical" evidence="1">
    <location>
        <begin position="346"/>
        <end position="366"/>
    </location>
</feature>
<feature type="transmembrane region" description="Helical" evidence="1">
    <location>
        <begin position="12"/>
        <end position="30"/>
    </location>
</feature>
<keyword evidence="3" id="KW-1185">Reference proteome</keyword>
<dbReference type="PANTHER" id="PTHR31061:SF24">
    <property type="entry name" value="LD22376P"/>
    <property type="match status" value="1"/>
</dbReference>
<dbReference type="EMBL" id="VLLG01000003">
    <property type="protein sequence ID" value="TWI87961.1"/>
    <property type="molecule type" value="Genomic_DNA"/>
</dbReference>
<feature type="transmembrane region" description="Helical" evidence="1">
    <location>
        <begin position="82"/>
        <end position="100"/>
    </location>
</feature>
<accession>A0A562T2Y1</accession>
<feature type="transmembrane region" description="Helical" evidence="1">
    <location>
        <begin position="120"/>
        <end position="138"/>
    </location>
</feature>
<feature type="transmembrane region" description="Helical" evidence="1">
    <location>
        <begin position="266"/>
        <end position="285"/>
    </location>
</feature>
<keyword evidence="1" id="KW-0472">Membrane</keyword>
<keyword evidence="2" id="KW-0808">Transferase</keyword>
<reference evidence="2 3" key="1">
    <citation type="journal article" date="2013" name="Stand. Genomic Sci.">
        <title>Genomic Encyclopedia of Type Strains, Phase I: The one thousand microbial genomes (KMG-I) project.</title>
        <authorList>
            <person name="Kyrpides N.C."/>
            <person name="Woyke T."/>
            <person name="Eisen J.A."/>
            <person name="Garrity G."/>
            <person name="Lilburn T.G."/>
            <person name="Beck B.J."/>
            <person name="Whitman W.B."/>
            <person name="Hugenholtz P."/>
            <person name="Klenk H.P."/>
        </authorList>
    </citation>
    <scope>NUCLEOTIDE SEQUENCE [LARGE SCALE GENOMIC DNA]</scope>
    <source>
        <strain evidence="2 3">DSM 13484</strain>
    </source>
</reference>
<keyword evidence="1" id="KW-0812">Transmembrane</keyword>
<name>A0A562T2Y1_CHIJA</name>
<comment type="caution">
    <text evidence="2">The sequence shown here is derived from an EMBL/GenBank/DDBJ whole genome shotgun (WGS) entry which is preliminary data.</text>
</comment>
<gene>
    <name evidence="2" type="ORF">LX66_2035</name>
</gene>
<evidence type="ECO:0000313" key="2">
    <source>
        <dbReference type="EMBL" id="TWI87961.1"/>
    </source>
</evidence>
<dbReference type="PANTHER" id="PTHR31061">
    <property type="entry name" value="LD22376P"/>
    <property type="match status" value="1"/>
</dbReference>